<dbReference type="Proteomes" id="UP000678393">
    <property type="component" value="Unassembled WGS sequence"/>
</dbReference>
<dbReference type="EMBL" id="CAJHNH020000045">
    <property type="protein sequence ID" value="CAG5114841.1"/>
    <property type="molecule type" value="Genomic_DNA"/>
</dbReference>
<comment type="caution">
    <text evidence="1">The sequence shown here is derived from an EMBL/GenBank/DDBJ whole genome shotgun (WGS) entry which is preliminary data.</text>
</comment>
<name>A0A8S3YH72_9EUPU</name>
<dbReference type="OrthoDB" id="6143296at2759"/>
<organism evidence="1 2">
    <name type="scientific">Candidula unifasciata</name>
    <dbReference type="NCBI Taxonomy" id="100452"/>
    <lineage>
        <taxon>Eukaryota</taxon>
        <taxon>Metazoa</taxon>
        <taxon>Spiralia</taxon>
        <taxon>Lophotrochozoa</taxon>
        <taxon>Mollusca</taxon>
        <taxon>Gastropoda</taxon>
        <taxon>Heterobranchia</taxon>
        <taxon>Euthyneura</taxon>
        <taxon>Panpulmonata</taxon>
        <taxon>Eupulmonata</taxon>
        <taxon>Stylommatophora</taxon>
        <taxon>Helicina</taxon>
        <taxon>Helicoidea</taxon>
        <taxon>Geomitridae</taxon>
        <taxon>Candidula</taxon>
    </lineage>
</organism>
<protein>
    <submittedName>
        <fullName evidence="1">Uncharacterized protein</fullName>
    </submittedName>
</protein>
<gene>
    <name evidence="1" type="ORF">CUNI_LOCUS399</name>
</gene>
<accession>A0A8S3YH72</accession>
<proteinExistence type="predicted"/>
<evidence type="ECO:0000313" key="1">
    <source>
        <dbReference type="EMBL" id="CAG5114841.1"/>
    </source>
</evidence>
<evidence type="ECO:0000313" key="2">
    <source>
        <dbReference type="Proteomes" id="UP000678393"/>
    </source>
</evidence>
<feature type="non-terminal residue" evidence="1">
    <location>
        <position position="232"/>
    </location>
</feature>
<dbReference type="AlphaFoldDB" id="A0A8S3YH72"/>
<keyword evidence="2" id="KW-1185">Reference proteome</keyword>
<reference evidence="1" key="1">
    <citation type="submission" date="2021-04" db="EMBL/GenBank/DDBJ databases">
        <authorList>
            <consortium name="Molecular Ecology Group"/>
        </authorList>
    </citation>
    <scope>NUCLEOTIDE SEQUENCE</scope>
</reference>
<sequence>ASCTQADIRKAKMCTDNLKNAFHTNSSAHSLISQIDENKVISACGNGDLLTAINCIERVVEQCKHANTDTAHYFLGMVDVEKARRTVNFFCTNVKVYTANAKCIADNHNEQNSCAAEAKKNFDTQAKATKNMDVLMRFQCIFFHEVVKCVDKVLTQKCSNEAADIVKTVLVGFEPPVCSTISGGSTAERAGTYDVQSDARYDNRNQASSCQLKLNVLLVLCSLISALKFLMF</sequence>